<feature type="transmembrane region" description="Helical" evidence="1">
    <location>
        <begin position="20"/>
        <end position="43"/>
    </location>
</feature>
<reference evidence="2 3" key="1">
    <citation type="journal article" date="2012" name="Mol. Biol. Evol.">
        <title>Genome reduction and co-evolution between the primary and secondary bacterial symbionts of psyllids.</title>
        <authorList>
            <person name="Sloan D.B."/>
            <person name="Moran N.A."/>
        </authorList>
    </citation>
    <scope>NUCLEOTIDE SEQUENCE [LARGE SCALE GENOMIC DNA]</scope>
    <source>
        <strain evidence="2">Ceuc_S</strain>
    </source>
</reference>
<dbReference type="HOGENOM" id="CLU_2318496_0_0_6"/>
<dbReference type="EMBL" id="CP003546">
    <property type="protein sequence ID" value="AFP84950.1"/>
    <property type="molecule type" value="Genomic_DNA"/>
</dbReference>
<keyword evidence="1" id="KW-1133">Transmembrane helix</keyword>
<evidence type="ECO:0000313" key="2">
    <source>
        <dbReference type="EMBL" id="AFP84950.1"/>
    </source>
</evidence>
<evidence type="ECO:0000313" key="3">
    <source>
        <dbReference type="Proteomes" id="UP000003936"/>
    </source>
</evidence>
<dbReference type="KEGG" id="sect:A359_05580"/>
<dbReference type="AlphaFoldDB" id="J3TXL4"/>
<keyword evidence="1" id="KW-0812">Transmembrane</keyword>
<proteinExistence type="predicted"/>
<feature type="transmembrane region" description="Helical" evidence="1">
    <location>
        <begin position="64"/>
        <end position="83"/>
    </location>
</feature>
<name>J3TXL4_9ENTR</name>
<sequence length="99" mass="11557">MCFSINTYGNTQQHLFGSPVINYIPDAFCRIYMLPIMLLPIGWRKSFRVTVHHMHLCYFLEIARWYHIKSGIIYALWLVYFALNQAGSMMSLAEASYVA</sequence>
<accession>J3TXL4</accession>
<evidence type="ECO:0000256" key="1">
    <source>
        <dbReference type="SAM" id="Phobius"/>
    </source>
</evidence>
<dbReference type="Proteomes" id="UP000003936">
    <property type="component" value="Chromosome"/>
</dbReference>
<protein>
    <submittedName>
        <fullName evidence="2">Uncharacterized protein</fullName>
    </submittedName>
</protein>
<organism evidence="2 3">
    <name type="scientific">secondary endosymbiont of Ctenarytaina eucalypti</name>
    <dbReference type="NCBI Taxonomy" id="1199245"/>
    <lineage>
        <taxon>Bacteria</taxon>
        <taxon>Pseudomonadati</taxon>
        <taxon>Pseudomonadota</taxon>
        <taxon>Gammaproteobacteria</taxon>
        <taxon>Enterobacterales</taxon>
        <taxon>Enterobacteriaceae</taxon>
        <taxon>aphid secondary symbionts</taxon>
    </lineage>
</organism>
<keyword evidence="3" id="KW-1185">Reference proteome</keyword>
<gene>
    <name evidence="2" type="ORF">A359_05580</name>
</gene>
<keyword evidence="1" id="KW-0472">Membrane</keyword>